<name>A0A2W6MWC9_9HELI</name>
<feature type="domain" description="ThiD2" evidence="1">
    <location>
        <begin position="10"/>
        <end position="128"/>
    </location>
</feature>
<sequence>MNKDKEQSSRIIDANLNRLREGIRVVEDILRYYFNHKEFSQLLKNLRHQCILPNEEEFLPFRDSLKDVLKPSSKEEQIRTSLKDICIANFKRAEESSRVLEEILKLDSCLQSQKFKNIRYELYALEKEVMLNLFT</sequence>
<dbReference type="EMBL" id="NBIU01000030">
    <property type="protein sequence ID" value="PZT47528.1"/>
    <property type="molecule type" value="Genomic_DNA"/>
</dbReference>
<dbReference type="OrthoDB" id="9812206at2"/>
<dbReference type="InterPro" id="IPR041397">
    <property type="entry name" value="ThiD2"/>
</dbReference>
<protein>
    <submittedName>
        <fullName evidence="2">Thiamine-phosphate pyrophosphorylase</fullName>
    </submittedName>
</protein>
<accession>A0A2W6MWC9</accession>
<keyword evidence="3" id="KW-1185">Reference proteome</keyword>
<dbReference type="Proteomes" id="UP000249746">
    <property type="component" value="Unassembled WGS sequence"/>
</dbReference>
<comment type="caution">
    <text evidence="2">The sequence shown here is derived from an EMBL/GenBank/DDBJ whole genome shotgun (WGS) entry which is preliminary data.</text>
</comment>
<dbReference type="AlphaFoldDB" id="A0A2W6MWC9"/>
<evidence type="ECO:0000313" key="2">
    <source>
        <dbReference type="EMBL" id="PZT47528.1"/>
    </source>
</evidence>
<dbReference type="RefSeq" id="WP_111230401.1">
    <property type="nucleotide sequence ID" value="NZ_NBIU01000030.1"/>
</dbReference>
<organism evidence="2 3">
    <name type="scientific">Helicobacter valdiviensis</name>
    <dbReference type="NCBI Taxonomy" id="1458358"/>
    <lineage>
        <taxon>Bacteria</taxon>
        <taxon>Pseudomonadati</taxon>
        <taxon>Campylobacterota</taxon>
        <taxon>Epsilonproteobacteria</taxon>
        <taxon>Campylobacterales</taxon>
        <taxon>Helicobacteraceae</taxon>
        <taxon>Helicobacter</taxon>
    </lineage>
</organism>
<gene>
    <name evidence="2" type="ORF">B6S12_08635</name>
</gene>
<dbReference type="Pfam" id="PF17792">
    <property type="entry name" value="ThiD2"/>
    <property type="match status" value="1"/>
</dbReference>
<reference evidence="2 3" key="1">
    <citation type="submission" date="2017-03" db="EMBL/GenBank/DDBJ databases">
        <title>Genomic and clinical evidence uncovers the enterohepatic species Helicobacter valdiviensis as a potential human intestinal pathogen.</title>
        <authorList>
            <person name="Fresia P."/>
            <person name="Jara R."/>
            <person name="Sierra R."/>
            <person name="Ferres I."/>
            <person name="Greif G."/>
            <person name="Iraola G."/>
            <person name="Collado L."/>
        </authorList>
    </citation>
    <scope>NUCLEOTIDE SEQUENCE [LARGE SCALE GENOMIC DNA]</scope>
    <source>
        <strain evidence="2 3">WBE14</strain>
    </source>
</reference>
<proteinExistence type="predicted"/>
<evidence type="ECO:0000313" key="3">
    <source>
        <dbReference type="Proteomes" id="UP000249746"/>
    </source>
</evidence>
<evidence type="ECO:0000259" key="1">
    <source>
        <dbReference type="Pfam" id="PF17792"/>
    </source>
</evidence>